<evidence type="ECO:0000313" key="1">
    <source>
        <dbReference type="EMBL" id="KAJ3538588.1"/>
    </source>
</evidence>
<keyword evidence="2" id="KW-1185">Reference proteome</keyword>
<comment type="caution">
    <text evidence="1">The sequence shown here is derived from an EMBL/GenBank/DDBJ whole genome shotgun (WGS) entry which is preliminary data.</text>
</comment>
<organism evidence="1 2">
    <name type="scientific">Fusarium decemcellulare</name>
    <dbReference type="NCBI Taxonomy" id="57161"/>
    <lineage>
        <taxon>Eukaryota</taxon>
        <taxon>Fungi</taxon>
        <taxon>Dikarya</taxon>
        <taxon>Ascomycota</taxon>
        <taxon>Pezizomycotina</taxon>
        <taxon>Sordariomycetes</taxon>
        <taxon>Hypocreomycetidae</taxon>
        <taxon>Hypocreales</taxon>
        <taxon>Nectriaceae</taxon>
        <taxon>Fusarium</taxon>
        <taxon>Fusarium decemcellulare species complex</taxon>
    </lineage>
</organism>
<proteinExistence type="predicted"/>
<gene>
    <name evidence="1" type="ORF">NM208_g5847</name>
</gene>
<dbReference type="Proteomes" id="UP001148629">
    <property type="component" value="Unassembled WGS sequence"/>
</dbReference>
<sequence length="604" mass="66766">MRIPQFLRRALVALPLFNPWDKSQWTASDDTVRGGKSRSYLDVLKPHTNENPFKESIIKFYGHLDYETLGGAGFASQRTVDDWPGLDLSEYDSIILEIPYTDGKKYSFNLKDTVLPDVDGREQATISWEYDFQLPATYSSQASDSVESVIVKFSDLQPTYRGTVQNDTAPLDLSSIKRVNIMIRSFFAEQEGDFELRIKSIKAVQANPYVEVVGAVVEVVDGEEDEEDEEVVEDVVVVVAMAQQVMAIMTIQEVRTVIAVATTQQVIDTMVIQVVRTVVVVAMAQQAMAIMTIQENGGRGGYGATGHSHYGHPGGQNGAFPGYQAGPPMGMNPGYGRGYDPGYGSEYNQGYYPGPPQEWNQPPGFGPTWRWVPGHYEFTGPAWSNEQDVPQWPQHAPQRGRDNGHRANPRFEEASVSTEQDRPKKKPKNMVKSSKASLVKNHGEASIVKDTSIFELLGRDSYAFSTRTPEEAEEVAELVRSIDKGHGVEGFFKSRSKPSTMFTRRRRKAGGISGDLSNVFSGQRTLPAPESNEAGKNDDVPMTEGQETASGQTVVPQEAQDVTLDDTDPIPQQQDASLEEVTEPRYEIGSCGNCGRDDHPVSEC</sequence>
<evidence type="ECO:0000313" key="2">
    <source>
        <dbReference type="Proteomes" id="UP001148629"/>
    </source>
</evidence>
<protein>
    <submittedName>
        <fullName evidence="1">Uncharacterized protein</fullName>
    </submittedName>
</protein>
<dbReference type="EMBL" id="JANRMS010000511">
    <property type="protein sequence ID" value="KAJ3538588.1"/>
    <property type="molecule type" value="Genomic_DNA"/>
</dbReference>
<reference evidence="1" key="1">
    <citation type="submission" date="2022-08" db="EMBL/GenBank/DDBJ databases">
        <title>Genome Sequence of Fusarium decemcellulare.</title>
        <authorList>
            <person name="Buettner E."/>
        </authorList>
    </citation>
    <scope>NUCLEOTIDE SEQUENCE</scope>
    <source>
        <strain evidence="1">Babe19</strain>
    </source>
</reference>
<name>A0ACC1SFM6_9HYPO</name>
<accession>A0ACC1SFM6</accession>